<dbReference type="GO" id="GO:0005737">
    <property type="term" value="C:cytoplasm"/>
    <property type="evidence" value="ECO:0007669"/>
    <property type="project" value="UniProtKB-ARBA"/>
</dbReference>
<reference evidence="5 6" key="1">
    <citation type="journal article" date="2016" name="Nat. Commun.">
        <title>Thousands of microbial genomes shed light on interconnected biogeochemical processes in an aquifer system.</title>
        <authorList>
            <person name="Anantharaman K."/>
            <person name="Brown C.T."/>
            <person name="Hug L.A."/>
            <person name="Sharon I."/>
            <person name="Castelle C.J."/>
            <person name="Probst A.J."/>
            <person name="Thomas B.C."/>
            <person name="Singh A."/>
            <person name="Wilkins M.J."/>
            <person name="Karaoz U."/>
            <person name="Brodie E.L."/>
            <person name="Williams K.H."/>
            <person name="Hubbard S.S."/>
            <person name="Banfield J.F."/>
        </authorList>
    </citation>
    <scope>NUCLEOTIDE SEQUENCE [LARGE SCALE GENOMIC DNA]</scope>
</reference>
<protein>
    <recommendedName>
        <fullName evidence="3">30S ribosomal protein S16</fullName>
    </recommendedName>
</protein>
<dbReference type="GO" id="GO:0003735">
    <property type="term" value="F:structural constituent of ribosome"/>
    <property type="evidence" value="ECO:0007669"/>
    <property type="project" value="InterPro"/>
</dbReference>
<dbReference type="InterPro" id="IPR023803">
    <property type="entry name" value="Ribosomal_bS16_dom_sf"/>
</dbReference>
<dbReference type="GO" id="GO:0015935">
    <property type="term" value="C:small ribosomal subunit"/>
    <property type="evidence" value="ECO:0007669"/>
    <property type="project" value="TreeGrafter"/>
</dbReference>
<organism evidence="5 6">
    <name type="scientific">Candidatus Kaiserbacteria bacterium RIFCSPHIGHO2_01_FULL_46_22</name>
    <dbReference type="NCBI Taxonomy" id="1798475"/>
    <lineage>
        <taxon>Bacteria</taxon>
        <taxon>Candidatus Kaiseribacteriota</taxon>
    </lineage>
</organism>
<evidence type="ECO:0000256" key="4">
    <source>
        <dbReference type="SAM" id="MobiDB-lite"/>
    </source>
</evidence>
<dbReference type="AlphaFoldDB" id="A0A1F6BZF7"/>
<accession>A0A1F6BZF7</accession>
<feature type="compositionally biased region" description="Low complexity" evidence="4">
    <location>
        <begin position="116"/>
        <end position="125"/>
    </location>
</feature>
<dbReference type="PANTHER" id="PTHR12919">
    <property type="entry name" value="30S RIBOSOMAL PROTEIN S16"/>
    <property type="match status" value="1"/>
</dbReference>
<proteinExistence type="predicted"/>
<keyword evidence="1 5" id="KW-0689">Ribosomal protein</keyword>
<evidence type="ECO:0000313" key="6">
    <source>
        <dbReference type="Proteomes" id="UP000176322"/>
    </source>
</evidence>
<feature type="region of interest" description="Disordered" evidence="4">
    <location>
        <begin position="116"/>
        <end position="149"/>
    </location>
</feature>
<keyword evidence="2" id="KW-0687">Ribonucleoprotein</keyword>
<sequence>MLKMRLQRVGRKNDPSYRVVITDSRTSPKSNKHIDLLGAYSAKQNAFSVDGERAKEWIAKGVQVSPTVHNLLISNKIIEGKKINVLPRKSPIVDEAKLKAEADAKAAAEAAEKAAAEAALAPAEEATPEVTEEVVVEETAAPAEEEKAS</sequence>
<dbReference type="NCBIfam" id="TIGR00002">
    <property type="entry name" value="S16"/>
    <property type="match status" value="1"/>
</dbReference>
<dbReference type="GO" id="GO:0006412">
    <property type="term" value="P:translation"/>
    <property type="evidence" value="ECO:0007669"/>
    <property type="project" value="InterPro"/>
</dbReference>
<evidence type="ECO:0000256" key="2">
    <source>
        <dbReference type="ARBA" id="ARBA00023274"/>
    </source>
</evidence>
<dbReference type="EMBL" id="MFKO01000002">
    <property type="protein sequence ID" value="OGG41897.1"/>
    <property type="molecule type" value="Genomic_DNA"/>
</dbReference>
<evidence type="ECO:0000313" key="5">
    <source>
        <dbReference type="EMBL" id="OGG41897.1"/>
    </source>
</evidence>
<dbReference type="PANTHER" id="PTHR12919:SF20">
    <property type="entry name" value="SMALL RIBOSOMAL SUBUNIT PROTEIN BS16M"/>
    <property type="match status" value="1"/>
</dbReference>
<evidence type="ECO:0000256" key="1">
    <source>
        <dbReference type="ARBA" id="ARBA00022980"/>
    </source>
</evidence>
<dbReference type="InterPro" id="IPR000307">
    <property type="entry name" value="Ribosomal_bS16"/>
</dbReference>
<feature type="compositionally biased region" description="Acidic residues" evidence="4">
    <location>
        <begin position="126"/>
        <end position="136"/>
    </location>
</feature>
<gene>
    <name evidence="5" type="ORF">A2837_01650</name>
</gene>
<dbReference type="SUPFAM" id="SSF54565">
    <property type="entry name" value="Ribosomal protein S16"/>
    <property type="match status" value="1"/>
</dbReference>
<dbReference type="STRING" id="1798475.A2837_01650"/>
<dbReference type="Gene3D" id="3.30.1320.10">
    <property type="match status" value="1"/>
</dbReference>
<comment type="caution">
    <text evidence="5">The sequence shown here is derived from an EMBL/GenBank/DDBJ whole genome shotgun (WGS) entry which is preliminary data.</text>
</comment>
<dbReference type="Pfam" id="PF00886">
    <property type="entry name" value="Ribosomal_S16"/>
    <property type="match status" value="1"/>
</dbReference>
<name>A0A1F6BZF7_9BACT</name>
<evidence type="ECO:0000256" key="3">
    <source>
        <dbReference type="ARBA" id="ARBA00035310"/>
    </source>
</evidence>
<dbReference type="Proteomes" id="UP000176322">
    <property type="component" value="Unassembled WGS sequence"/>
</dbReference>